<sequence length="158" mass="17563">MMDIQCHVRNINGHNRVAHDSVPLTAFTPQEVIINIHLDSCLFYQSADAGPLAQVDNERLRRSKWPRRSSCESSCLGCHSRAGERCGVLRGVEACWLRGVCIKIGATCCSAARYDGNDQGLPIVHDNRRLWGGQFVVKHPLTVSRFSSQDPPRSARHG</sequence>
<proteinExistence type="predicted"/>
<dbReference type="Proteomes" id="UP001172159">
    <property type="component" value="Unassembled WGS sequence"/>
</dbReference>
<accession>A0AA40B392</accession>
<evidence type="ECO:0000313" key="2">
    <source>
        <dbReference type="Proteomes" id="UP001172159"/>
    </source>
</evidence>
<protein>
    <submittedName>
        <fullName evidence="1">Uncharacterized protein</fullName>
    </submittedName>
</protein>
<dbReference type="AlphaFoldDB" id="A0AA40B392"/>
<keyword evidence="2" id="KW-1185">Reference proteome</keyword>
<organism evidence="1 2">
    <name type="scientific">Apiosordaria backusii</name>
    <dbReference type="NCBI Taxonomy" id="314023"/>
    <lineage>
        <taxon>Eukaryota</taxon>
        <taxon>Fungi</taxon>
        <taxon>Dikarya</taxon>
        <taxon>Ascomycota</taxon>
        <taxon>Pezizomycotina</taxon>
        <taxon>Sordariomycetes</taxon>
        <taxon>Sordariomycetidae</taxon>
        <taxon>Sordariales</taxon>
        <taxon>Lasiosphaeriaceae</taxon>
        <taxon>Apiosordaria</taxon>
    </lineage>
</organism>
<comment type="caution">
    <text evidence="1">The sequence shown here is derived from an EMBL/GenBank/DDBJ whole genome shotgun (WGS) entry which is preliminary data.</text>
</comment>
<reference evidence="1" key="1">
    <citation type="submission" date="2023-06" db="EMBL/GenBank/DDBJ databases">
        <title>Genome-scale phylogeny and comparative genomics of the fungal order Sordariales.</title>
        <authorList>
            <consortium name="Lawrence Berkeley National Laboratory"/>
            <person name="Hensen N."/>
            <person name="Bonometti L."/>
            <person name="Westerberg I."/>
            <person name="Brannstrom I.O."/>
            <person name="Guillou S."/>
            <person name="Cros-Aarteil S."/>
            <person name="Calhoun S."/>
            <person name="Haridas S."/>
            <person name="Kuo A."/>
            <person name="Mondo S."/>
            <person name="Pangilinan J."/>
            <person name="Riley R."/>
            <person name="Labutti K."/>
            <person name="Andreopoulos B."/>
            <person name="Lipzen A."/>
            <person name="Chen C."/>
            <person name="Yanf M."/>
            <person name="Daum C."/>
            <person name="Ng V."/>
            <person name="Clum A."/>
            <person name="Steindorff A."/>
            <person name="Ohm R."/>
            <person name="Martin F."/>
            <person name="Silar P."/>
            <person name="Natvig D."/>
            <person name="Lalanne C."/>
            <person name="Gautier V."/>
            <person name="Ament-Velasquez S.L."/>
            <person name="Kruys A."/>
            <person name="Hutchinson M.I."/>
            <person name="Powell A.J."/>
            <person name="Barry K."/>
            <person name="Miller A.N."/>
            <person name="Grigoriev I.V."/>
            <person name="Debuchy R."/>
            <person name="Gladieux P."/>
            <person name="Thoren M.H."/>
            <person name="Johannesson H."/>
        </authorList>
    </citation>
    <scope>NUCLEOTIDE SEQUENCE</scope>
    <source>
        <strain evidence="1">CBS 540.89</strain>
    </source>
</reference>
<name>A0AA40B392_9PEZI</name>
<dbReference type="EMBL" id="JAUKTV010000010">
    <property type="protein sequence ID" value="KAK0726662.1"/>
    <property type="molecule type" value="Genomic_DNA"/>
</dbReference>
<gene>
    <name evidence="1" type="ORF">B0T21DRAFT_350770</name>
</gene>
<evidence type="ECO:0000313" key="1">
    <source>
        <dbReference type="EMBL" id="KAK0726662.1"/>
    </source>
</evidence>